<organism evidence="3 5">
    <name type="scientific">Leyella lascolaii</name>
    <dbReference type="NCBI Taxonomy" id="1776379"/>
    <lineage>
        <taxon>Bacteria</taxon>
        <taxon>Pseudomonadati</taxon>
        <taxon>Bacteroidota</taxon>
        <taxon>Bacteroidia</taxon>
        <taxon>Bacteroidales</taxon>
        <taxon>Prevotellaceae</taxon>
        <taxon>Leyella</taxon>
    </lineage>
</organism>
<evidence type="ECO:0000313" key="4">
    <source>
        <dbReference type="Proteomes" id="UP001167831"/>
    </source>
</evidence>
<accession>A0AAW7JRA5</accession>
<evidence type="ECO:0000313" key="2">
    <source>
        <dbReference type="EMBL" id="MDN0023859.1"/>
    </source>
</evidence>
<protein>
    <submittedName>
        <fullName evidence="3">Uncharacterized protein</fullName>
    </submittedName>
</protein>
<reference evidence="3" key="2">
    <citation type="submission" date="2023-08" db="EMBL/GenBank/DDBJ databases">
        <title>Identification and characterization of horizontal gene transfer across gut microbiota members of farm animals based on homology search.</title>
        <authorList>
            <person name="Schwarzerova J."/>
            <person name="Nykrynova M."/>
            <person name="Jureckova K."/>
            <person name="Cejkova D."/>
            <person name="Rychlik I."/>
        </authorList>
    </citation>
    <scope>NUCLEOTIDE SEQUENCE</scope>
    <source>
        <strain evidence="3">ET15</strain>
        <strain evidence="2">ET37</strain>
    </source>
</reference>
<dbReference type="EMBL" id="JAUEIF010000002">
    <property type="protein sequence ID" value="MDN0024410.1"/>
    <property type="molecule type" value="Genomic_DNA"/>
</dbReference>
<evidence type="ECO:0000313" key="3">
    <source>
        <dbReference type="EMBL" id="MDN0024410.1"/>
    </source>
</evidence>
<dbReference type="RefSeq" id="WP_289826277.1">
    <property type="nucleotide sequence ID" value="NZ_JAUEIE010000023.1"/>
</dbReference>
<keyword evidence="4" id="KW-1185">Reference proteome</keyword>
<evidence type="ECO:0000256" key="1">
    <source>
        <dbReference type="SAM" id="MobiDB-lite"/>
    </source>
</evidence>
<proteinExistence type="predicted"/>
<sequence length="76" mass="7621">MNKKNYQRPEITVLEAVGMPAILAGSGPENPINGSEDILGGDAVGGIGAGLGSQDGSTDVFDEENGGVDTGFGLGW</sequence>
<gene>
    <name evidence="2" type="ORF">QVN81_12695</name>
    <name evidence="3" type="ORF">QVN84_02560</name>
</gene>
<comment type="caution">
    <text evidence="3">The sequence shown here is derived from an EMBL/GenBank/DDBJ whole genome shotgun (WGS) entry which is preliminary data.</text>
</comment>
<dbReference type="Proteomes" id="UP001167831">
    <property type="component" value="Unassembled WGS sequence"/>
</dbReference>
<dbReference type="EMBL" id="JAUEIE010000023">
    <property type="protein sequence ID" value="MDN0023859.1"/>
    <property type="molecule type" value="Genomic_DNA"/>
</dbReference>
<reference evidence="3" key="1">
    <citation type="submission" date="2023-06" db="EMBL/GenBank/DDBJ databases">
        <authorList>
            <person name="Zeman M."/>
            <person name="Kubasova T."/>
            <person name="Jahodarova E."/>
            <person name="Nykrynova M."/>
            <person name="Rychlik I."/>
        </authorList>
    </citation>
    <scope>NUCLEOTIDE SEQUENCE</scope>
    <source>
        <strain evidence="3">ET15</strain>
        <strain evidence="2">ET37</strain>
    </source>
</reference>
<feature type="region of interest" description="Disordered" evidence="1">
    <location>
        <begin position="49"/>
        <end position="76"/>
    </location>
</feature>
<evidence type="ECO:0000313" key="5">
    <source>
        <dbReference type="Proteomes" id="UP001168478"/>
    </source>
</evidence>
<dbReference type="Proteomes" id="UP001168478">
    <property type="component" value="Unassembled WGS sequence"/>
</dbReference>
<dbReference type="AlphaFoldDB" id="A0AAW7JRA5"/>
<name>A0AAW7JRA5_9BACT</name>